<dbReference type="PANTHER" id="PTHR33048:SF105">
    <property type="match status" value="1"/>
</dbReference>
<comment type="subcellular location">
    <subcellularLocation>
        <location evidence="1">Membrane</location>
        <topology evidence="1">Multi-pass membrane protein</topology>
    </subcellularLocation>
</comment>
<feature type="compositionally biased region" description="Polar residues" evidence="6">
    <location>
        <begin position="342"/>
        <end position="352"/>
    </location>
</feature>
<reference evidence="9" key="2">
    <citation type="submission" date="2023-05" db="EMBL/GenBank/DDBJ databases">
        <authorList>
            <consortium name="Lawrence Berkeley National Laboratory"/>
            <person name="Steindorff A."/>
            <person name="Hensen N."/>
            <person name="Bonometti L."/>
            <person name="Westerberg I."/>
            <person name="Brannstrom I.O."/>
            <person name="Guillou S."/>
            <person name="Cros-Aarteil S."/>
            <person name="Calhoun S."/>
            <person name="Haridas S."/>
            <person name="Kuo A."/>
            <person name="Mondo S."/>
            <person name="Pangilinan J."/>
            <person name="Riley R."/>
            <person name="Labutti K."/>
            <person name="Andreopoulos B."/>
            <person name="Lipzen A."/>
            <person name="Chen C."/>
            <person name="Yanf M."/>
            <person name="Daum C."/>
            <person name="Ng V."/>
            <person name="Clum A."/>
            <person name="Ohm R."/>
            <person name="Martin F."/>
            <person name="Silar P."/>
            <person name="Natvig D."/>
            <person name="Lalanne C."/>
            <person name="Gautier V."/>
            <person name="Ament-Velasquez S.L."/>
            <person name="Kruys A."/>
            <person name="Hutchinson M.I."/>
            <person name="Powell A.J."/>
            <person name="Barry K."/>
            <person name="Miller A.N."/>
            <person name="Grigoriev I.V."/>
            <person name="Debuchy R."/>
            <person name="Gladieux P."/>
            <person name="Thoren M.H."/>
            <person name="Johannesson H."/>
        </authorList>
    </citation>
    <scope>NUCLEOTIDE SEQUENCE</scope>
    <source>
        <strain evidence="9">CBS 990.96</strain>
    </source>
</reference>
<evidence type="ECO:0000313" key="9">
    <source>
        <dbReference type="EMBL" id="KAK4230343.1"/>
    </source>
</evidence>
<dbReference type="GO" id="GO:0016020">
    <property type="term" value="C:membrane"/>
    <property type="evidence" value="ECO:0007669"/>
    <property type="project" value="UniProtKB-SubCell"/>
</dbReference>
<evidence type="ECO:0000256" key="4">
    <source>
        <dbReference type="ARBA" id="ARBA00023136"/>
    </source>
</evidence>
<dbReference type="InterPro" id="IPR049326">
    <property type="entry name" value="Rhodopsin_dom_fungi"/>
</dbReference>
<evidence type="ECO:0000259" key="8">
    <source>
        <dbReference type="Pfam" id="PF20684"/>
    </source>
</evidence>
<dbReference type="Pfam" id="PF20684">
    <property type="entry name" value="Fung_rhodopsin"/>
    <property type="match status" value="1"/>
</dbReference>
<feature type="domain" description="Rhodopsin" evidence="8">
    <location>
        <begin position="42"/>
        <end position="294"/>
    </location>
</feature>
<feature type="transmembrane region" description="Helical" evidence="7">
    <location>
        <begin position="61"/>
        <end position="80"/>
    </location>
</feature>
<dbReference type="Proteomes" id="UP001301958">
    <property type="component" value="Unassembled WGS sequence"/>
</dbReference>
<feature type="transmembrane region" description="Helical" evidence="7">
    <location>
        <begin position="200"/>
        <end position="225"/>
    </location>
</feature>
<accession>A0AAN7H2P5</accession>
<name>A0AAN7H2P5_9PEZI</name>
<evidence type="ECO:0000256" key="3">
    <source>
        <dbReference type="ARBA" id="ARBA00022989"/>
    </source>
</evidence>
<sequence length="440" mass="47848">MASQSSDPAAEAAAMEAALAAARTFNITLWTLYAFGVLVTALRTYSRFLQVGFKNFDVDDYLAWVAILLYSLQTTLGYEIGNLAHGMANNGMTDAQRAALSPLDPEWDMRVIGSKIQVAGWTSYSTLMAVLKFAMLFFYLRLTNGLGSKYRLRVHAGFALVAAGYIASVGAVLLSCLPFHKYWQINPNPGMLCQPAISPSVVWASFAANLSTDIYLIVIPLPLLWGSRLRLMEKIGSTLVLGAGIFVLVCATLKTVFVVIDDVNGAELAGAWGTREAFVAVITTNLPMVFPLVKSWLKPIFGSYFSRGTSDNYKTPKDGFETIGGGRVGEDGSRSRGKATKNTRNTRSTNPLTNVTFTESEERIMMDEMKQGNLKIRTNAVVSADKDGHAKCEGHGNGQQTSLAPKGIVVHTEFNVAEDSSSQHHSEISQAQPAKAHEPW</sequence>
<protein>
    <recommendedName>
        <fullName evidence="8">Rhodopsin domain-containing protein</fullName>
    </recommendedName>
</protein>
<feature type="region of interest" description="Disordered" evidence="6">
    <location>
        <begin position="417"/>
        <end position="440"/>
    </location>
</feature>
<reference evidence="9" key="1">
    <citation type="journal article" date="2023" name="Mol. Phylogenet. Evol.">
        <title>Genome-scale phylogeny and comparative genomics of the fungal order Sordariales.</title>
        <authorList>
            <person name="Hensen N."/>
            <person name="Bonometti L."/>
            <person name="Westerberg I."/>
            <person name="Brannstrom I.O."/>
            <person name="Guillou S."/>
            <person name="Cros-Aarteil S."/>
            <person name="Calhoun S."/>
            <person name="Haridas S."/>
            <person name="Kuo A."/>
            <person name="Mondo S."/>
            <person name="Pangilinan J."/>
            <person name="Riley R."/>
            <person name="LaButti K."/>
            <person name="Andreopoulos B."/>
            <person name="Lipzen A."/>
            <person name="Chen C."/>
            <person name="Yan M."/>
            <person name="Daum C."/>
            <person name="Ng V."/>
            <person name="Clum A."/>
            <person name="Steindorff A."/>
            <person name="Ohm R.A."/>
            <person name="Martin F."/>
            <person name="Silar P."/>
            <person name="Natvig D.O."/>
            <person name="Lalanne C."/>
            <person name="Gautier V."/>
            <person name="Ament-Velasquez S.L."/>
            <person name="Kruys A."/>
            <person name="Hutchinson M.I."/>
            <person name="Powell A.J."/>
            <person name="Barry K."/>
            <person name="Miller A.N."/>
            <person name="Grigoriev I.V."/>
            <person name="Debuchy R."/>
            <person name="Gladieux P."/>
            <person name="Hiltunen Thoren M."/>
            <person name="Johannesson H."/>
        </authorList>
    </citation>
    <scope>NUCLEOTIDE SEQUENCE</scope>
    <source>
        <strain evidence="9">CBS 990.96</strain>
    </source>
</reference>
<evidence type="ECO:0000256" key="5">
    <source>
        <dbReference type="ARBA" id="ARBA00038359"/>
    </source>
</evidence>
<comment type="caution">
    <text evidence="9">The sequence shown here is derived from an EMBL/GenBank/DDBJ whole genome shotgun (WGS) entry which is preliminary data.</text>
</comment>
<dbReference type="AlphaFoldDB" id="A0AAN7H2P5"/>
<gene>
    <name evidence="9" type="ORF">QBC38DRAFT_469286</name>
</gene>
<keyword evidence="3 7" id="KW-1133">Transmembrane helix</keyword>
<dbReference type="InterPro" id="IPR052337">
    <property type="entry name" value="SAT4-like"/>
</dbReference>
<evidence type="ECO:0000256" key="6">
    <source>
        <dbReference type="SAM" id="MobiDB-lite"/>
    </source>
</evidence>
<feature type="transmembrane region" description="Helical" evidence="7">
    <location>
        <begin position="154"/>
        <end position="180"/>
    </location>
</feature>
<feature type="transmembrane region" description="Helical" evidence="7">
    <location>
        <begin position="237"/>
        <end position="257"/>
    </location>
</feature>
<keyword evidence="10" id="KW-1185">Reference proteome</keyword>
<keyword evidence="4 7" id="KW-0472">Membrane</keyword>
<evidence type="ECO:0000256" key="2">
    <source>
        <dbReference type="ARBA" id="ARBA00022692"/>
    </source>
</evidence>
<feature type="transmembrane region" description="Helical" evidence="7">
    <location>
        <begin position="277"/>
        <end position="297"/>
    </location>
</feature>
<proteinExistence type="inferred from homology"/>
<organism evidence="9 10">
    <name type="scientific">Podospora fimiseda</name>
    <dbReference type="NCBI Taxonomy" id="252190"/>
    <lineage>
        <taxon>Eukaryota</taxon>
        <taxon>Fungi</taxon>
        <taxon>Dikarya</taxon>
        <taxon>Ascomycota</taxon>
        <taxon>Pezizomycotina</taxon>
        <taxon>Sordariomycetes</taxon>
        <taxon>Sordariomycetidae</taxon>
        <taxon>Sordariales</taxon>
        <taxon>Podosporaceae</taxon>
        <taxon>Podospora</taxon>
    </lineage>
</organism>
<comment type="similarity">
    <text evidence="5">Belongs to the SAT4 family.</text>
</comment>
<dbReference type="PANTHER" id="PTHR33048">
    <property type="entry name" value="PTH11-LIKE INTEGRAL MEMBRANE PROTEIN (AFU_ORTHOLOGUE AFUA_5G11245)"/>
    <property type="match status" value="1"/>
</dbReference>
<feature type="transmembrane region" description="Helical" evidence="7">
    <location>
        <begin position="121"/>
        <end position="142"/>
    </location>
</feature>
<feature type="transmembrane region" description="Helical" evidence="7">
    <location>
        <begin position="20"/>
        <end position="41"/>
    </location>
</feature>
<keyword evidence="2 7" id="KW-0812">Transmembrane</keyword>
<dbReference type="EMBL" id="MU865299">
    <property type="protein sequence ID" value="KAK4230343.1"/>
    <property type="molecule type" value="Genomic_DNA"/>
</dbReference>
<evidence type="ECO:0000313" key="10">
    <source>
        <dbReference type="Proteomes" id="UP001301958"/>
    </source>
</evidence>
<evidence type="ECO:0000256" key="7">
    <source>
        <dbReference type="SAM" id="Phobius"/>
    </source>
</evidence>
<feature type="region of interest" description="Disordered" evidence="6">
    <location>
        <begin position="316"/>
        <end position="352"/>
    </location>
</feature>
<evidence type="ECO:0000256" key="1">
    <source>
        <dbReference type="ARBA" id="ARBA00004141"/>
    </source>
</evidence>